<proteinExistence type="predicted"/>
<organism evidence="1 2">
    <name type="scientific">Prevotella melaninogenica DNF00666</name>
    <dbReference type="NCBI Taxonomy" id="1401073"/>
    <lineage>
        <taxon>Bacteria</taxon>
        <taxon>Pseudomonadati</taxon>
        <taxon>Bacteroidota</taxon>
        <taxon>Bacteroidia</taxon>
        <taxon>Bacteroidales</taxon>
        <taxon>Prevotellaceae</taxon>
        <taxon>Prevotella</taxon>
    </lineage>
</organism>
<comment type="caution">
    <text evidence="1">The sequence shown here is derived from an EMBL/GenBank/DDBJ whole genome shotgun (WGS) entry which is preliminary data.</text>
</comment>
<gene>
    <name evidence="1" type="ORF">HMPREF0661_05410</name>
</gene>
<protein>
    <submittedName>
        <fullName evidence="1">Uncharacterized protein</fullName>
    </submittedName>
</protein>
<dbReference type="RefSeq" id="WP_013263873.1">
    <property type="nucleotide sequence ID" value="NZ_JRNS01000289.1"/>
</dbReference>
<dbReference type="GeneID" id="9497119"/>
<evidence type="ECO:0000313" key="1">
    <source>
        <dbReference type="EMBL" id="KGF49719.1"/>
    </source>
</evidence>
<sequence length="66" mass="7443">MLAPQIEYSDREERIEFIQERFHCKAPSCGGCGSCNLPDGVPAAEYFADYIDGKVEFVKLAAKIWE</sequence>
<dbReference type="EMBL" id="JRNS01000289">
    <property type="protein sequence ID" value="KGF49719.1"/>
    <property type="molecule type" value="Genomic_DNA"/>
</dbReference>
<dbReference type="AlphaFoldDB" id="A0A096CWP7"/>
<reference evidence="1 2" key="1">
    <citation type="submission" date="2014-07" db="EMBL/GenBank/DDBJ databases">
        <authorList>
            <person name="McCorrison J."/>
            <person name="Sanka R."/>
            <person name="Torralba M."/>
            <person name="Gillis M."/>
            <person name="Haft D.H."/>
            <person name="Methe B."/>
            <person name="Sutton G."/>
            <person name="Nelson K.E."/>
        </authorList>
    </citation>
    <scope>NUCLEOTIDE SEQUENCE [LARGE SCALE GENOMIC DNA]</scope>
    <source>
        <strain evidence="1 2">DNF00666</strain>
    </source>
</reference>
<accession>A0A096CWP7</accession>
<name>A0A096CWP7_9BACT</name>
<evidence type="ECO:0000313" key="2">
    <source>
        <dbReference type="Proteomes" id="UP000029578"/>
    </source>
</evidence>
<dbReference type="Proteomes" id="UP000029578">
    <property type="component" value="Unassembled WGS sequence"/>
</dbReference>